<evidence type="ECO:0000313" key="4">
    <source>
        <dbReference type="EMBL" id="GGE24960.1"/>
    </source>
</evidence>
<evidence type="ECO:0000313" key="5">
    <source>
        <dbReference type="Proteomes" id="UP000599179"/>
    </source>
</evidence>
<dbReference type="Gene3D" id="2.60.40.4070">
    <property type="match status" value="1"/>
</dbReference>
<feature type="domain" description="Gingipain" evidence="3">
    <location>
        <begin position="544"/>
        <end position="913"/>
    </location>
</feature>
<dbReference type="Gene3D" id="3.40.50.1460">
    <property type="match status" value="1"/>
</dbReference>
<comment type="caution">
    <text evidence="4">The sequence shown here is derived from an EMBL/GenBank/DDBJ whole genome shotgun (WGS) entry which is preliminary data.</text>
</comment>
<protein>
    <submittedName>
        <fullName evidence="4">Peptidase C25</fullName>
    </submittedName>
</protein>
<evidence type="ECO:0000256" key="1">
    <source>
        <dbReference type="ARBA" id="ARBA00022729"/>
    </source>
</evidence>
<dbReference type="Gene3D" id="3.40.50.10390">
    <property type="entry name" value="Gingipain r, domain 1"/>
    <property type="match status" value="1"/>
</dbReference>
<keyword evidence="5" id="KW-1185">Reference proteome</keyword>
<keyword evidence="1 2" id="KW-0732">Signal</keyword>
<feature type="signal peptide" evidence="2">
    <location>
        <begin position="1"/>
        <end position="20"/>
    </location>
</feature>
<dbReference type="InterPro" id="IPR029031">
    <property type="entry name" value="Gingipain_N_sf"/>
</dbReference>
<feature type="chain" id="PRO_5046888082" evidence="2">
    <location>
        <begin position="21"/>
        <end position="1283"/>
    </location>
</feature>
<reference evidence="5" key="1">
    <citation type="journal article" date="2019" name="Int. J. Syst. Evol. Microbiol.">
        <title>The Global Catalogue of Microorganisms (GCM) 10K type strain sequencing project: providing services to taxonomists for standard genome sequencing and annotation.</title>
        <authorList>
            <consortium name="The Broad Institute Genomics Platform"/>
            <consortium name="The Broad Institute Genome Sequencing Center for Infectious Disease"/>
            <person name="Wu L."/>
            <person name="Ma J."/>
        </authorList>
    </citation>
    <scope>NUCLEOTIDE SEQUENCE [LARGE SCALE GENOMIC DNA]</scope>
    <source>
        <strain evidence="5">CGMCC 1.12931</strain>
    </source>
</reference>
<evidence type="ECO:0000259" key="3">
    <source>
        <dbReference type="Pfam" id="PF01364"/>
    </source>
</evidence>
<name>A0ABQ1SBE4_9FLAO</name>
<dbReference type="SUPFAM" id="SSF52129">
    <property type="entry name" value="Caspase-like"/>
    <property type="match status" value="1"/>
</dbReference>
<organism evidence="4 5">
    <name type="scientific">Psychroflexus planctonicus</name>
    <dbReference type="NCBI Taxonomy" id="1526575"/>
    <lineage>
        <taxon>Bacteria</taxon>
        <taxon>Pseudomonadati</taxon>
        <taxon>Bacteroidota</taxon>
        <taxon>Flavobacteriia</taxon>
        <taxon>Flavobacteriales</taxon>
        <taxon>Flavobacteriaceae</taxon>
        <taxon>Psychroflexus</taxon>
    </lineage>
</organism>
<dbReference type="InterPro" id="IPR026444">
    <property type="entry name" value="Secre_tail"/>
</dbReference>
<accession>A0ABQ1SBE4</accession>
<dbReference type="Pfam" id="PF01364">
    <property type="entry name" value="Peptidase_C25"/>
    <property type="match status" value="1"/>
</dbReference>
<dbReference type="CDD" id="cd02258">
    <property type="entry name" value="Peptidase_C25_N"/>
    <property type="match status" value="1"/>
</dbReference>
<dbReference type="EMBL" id="BMGM01000001">
    <property type="protein sequence ID" value="GGE24960.1"/>
    <property type="molecule type" value="Genomic_DNA"/>
</dbReference>
<proteinExistence type="predicted"/>
<gene>
    <name evidence="4" type="primary">porU</name>
    <name evidence="4" type="ORF">GCM10010832_02120</name>
</gene>
<dbReference type="NCBIfam" id="NF033707">
    <property type="entry name" value="T9SS_sortase"/>
    <property type="match status" value="1"/>
</dbReference>
<dbReference type="Proteomes" id="UP000599179">
    <property type="component" value="Unassembled WGS sequence"/>
</dbReference>
<evidence type="ECO:0000256" key="2">
    <source>
        <dbReference type="SAM" id="SignalP"/>
    </source>
</evidence>
<sequence length="1283" mass="144356">MGMKKITLLILLMSCFVGFAQNQQIDLKWNDQENISSDPEKPVYIPSFNADFRQYDLAEEKLMYVRNFDGTVFYEISNPVFEDVNENLLENIKLENSDFNYQFSIANARGKSKTILELNPFRKVNNRVQRLVSFTLNTVSSRPNTYAKNKNQDQVPPVVNSVLESGKWRKFYVEKSGIHRIDFNFLRSLGFTQDEINPNTLKIYGHGGQMLPLINANTPEKFYDLPEIPLQLNLANPNSFSQGDDALFYAEATDGNYSPENETHLNLYADRAYYYVTFSGGQGKRVEPAVEPTANPNLVISTFDDSRYYEVDETSLSLVGRRWFGDRFDITTQRDYSFNFPNLVTTEPVELNILLGGISISTTSMTVGVNGEFLGNATILSTGRDLPSRGASFNRVLNVNQDDISISLTYNKQGNPAARGFLDYIRLEAVRELSGTNNNLQFTFQKNDIDTQIGVGEYVISNASRISQVWDITDMHQVSSYQNETNQASFSFKANLGEQRKYQAFVPSDAFTPLIDQSNKNVSNQNLKGTILTNAQGQFEDIDYLVITHSDFLAQANRLADLRSSTSNLTSRVVSLDQIYNEFNSGKQDIAAIRNFIRYIYYNASSPENRLKFVALIGDTSVDYKDRLQDNNNIVPTFQNLGSFATTVSSFMSDDFYTMMDPSEGNMSANNLMDLAIGRIVADTPQLADQMITKIEEFESRPSYASWRNNFLLISDDVDLSWEHQQIQVQLDNLGDQISLNKPNINVKKIHADAFQQISSAGGDRYPEVNKAITDQIELGVSVVNYFGHGGEEGLGQERLVTAENVQSWRNPLRYNVFVTVTCEFTKFDNPLRITAGELCYQNPQGGPVSMITTTRAIGVGAGVSFNNVLAPFLFDYDEVGYTVGEAVMQTKNNLGSDGKRIVFYLGDPALRLPYGEPQIRLTTLNNQPFAQSTDTLKGLSRNKITGEIVNANGDRMTNYSGSLSTTIFDKRIDRSTLANDGTTNNNGEILVLDFTTLGETLFKGQSTVADGTFEVEFILPKDTRVPVDNGRISMYAVRDNILEDQVGHSNEILVGGINEDAPEDNEGPLIQLFMNDETFVDGGITDSSPFILANLEDMSGINTAGGIGHDIVAILDEDDENPVVLNEYYEAEADDFTRGTVYYQLRDLEEGPHVLRFRAWDTYNNSSIAEIHFTVSSEEELSVTRVLNYPNPFTDYTEFWFNHNRPFEPLEVQVQVFTVTGKVVWSQNQLINTDGFLSRDITWDGRDDFGDRIGKGVYVYKLTVRSTLTNHKTEKYEKLVIL</sequence>
<dbReference type="NCBIfam" id="TIGR04183">
    <property type="entry name" value="Por_Secre_tail"/>
    <property type="match status" value="1"/>
</dbReference>
<dbReference type="InterPro" id="IPR001769">
    <property type="entry name" value="Gingipain"/>
</dbReference>
<dbReference type="InterPro" id="IPR029030">
    <property type="entry name" value="Caspase-like_dom_sf"/>
</dbReference>